<dbReference type="Proteomes" id="UP000008726">
    <property type="component" value="Segment"/>
</dbReference>
<reference evidence="1 2" key="1">
    <citation type="journal article" date="2010" name="Virol. J.">
        <title>Genomes of the T4-related bacteriophages as windows on microbial genome evolution.</title>
        <authorList>
            <person name="Petrov V.M."/>
            <person name="Ratnayaka S."/>
            <person name="Nolan J.M."/>
            <person name="Miller E.S."/>
            <person name="Karam J.D."/>
        </authorList>
    </citation>
    <scope>NUCLEOTIDE SEQUENCE [LARGE SCALE GENOMIC DNA]</scope>
</reference>
<evidence type="ECO:0000313" key="1">
    <source>
        <dbReference type="EMBL" id="ADQ52971.1"/>
    </source>
</evidence>
<keyword evidence="2" id="KW-1185">Reference proteome</keyword>
<dbReference type="OrthoDB" id="30528at10239"/>
<proteinExistence type="predicted"/>
<dbReference type="GeneID" id="18560176"/>
<dbReference type="RefSeq" id="YP_009011681.1">
    <property type="nucleotide sequence ID" value="NC_023688.1"/>
</dbReference>
<accession>E5DQI5</accession>
<evidence type="ECO:0000313" key="2">
    <source>
        <dbReference type="Proteomes" id="UP000008726"/>
    </source>
</evidence>
<sequence>MKMNFDAKIVLSSIPKVGYRATGKIYADKAGRFSNGTDVMTSTVQEIGDMWFRTRNTVYEIIAPIEKQMTTHEFAQMLLKYPDVPVYTCEYDGDIESDDYEMVLSPAIGVDYGVVKGTAVICVGEERIGFEELVEKLHAEREEKALVELIKMSRDDVENGRVMSVQQALGRLGRDRKPVEIIEISGNERHG</sequence>
<dbReference type="KEGG" id="vg:18560176"/>
<gene>
    <name evidence="1" type="ORF">PX29p252</name>
</gene>
<dbReference type="EMBL" id="GU396103">
    <property type="protein sequence ID" value="ADQ52971.1"/>
    <property type="molecule type" value="Genomic_DNA"/>
</dbReference>
<organism evidence="1 2">
    <name type="scientific">Aeromonas phage PX29</name>
    <dbReference type="NCBI Taxonomy" id="926067"/>
    <lineage>
        <taxon>Viruses</taxon>
        <taxon>Duplodnaviria</taxon>
        <taxon>Heunggongvirae</taxon>
        <taxon>Uroviricota</taxon>
        <taxon>Caudoviricetes</taxon>
        <taxon>Pantevenvirales</taxon>
        <taxon>Straboviridae</taxon>
        <taxon>Angelvirus</taxon>
        <taxon>Angelvirus px29</taxon>
    </lineage>
</organism>
<protein>
    <submittedName>
        <fullName evidence="1">Uncharacterized protein</fullName>
    </submittedName>
</protein>
<name>E5DQI5_9CAUD</name>